<dbReference type="Gene3D" id="3.40.980.10">
    <property type="entry name" value="MoaB/Mog-like domain"/>
    <property type="match status" value="1"/>
</dbReference>
<evidence type="ECO:0000313" key="10">
    <source>
        <dbReference type="Proteomes" id="UP000429523"/>
    </source>
</evidence>
<evidence type="ECO:0000313" key="8">
    <source>
        <dbReference type="EMBL" id="KAE9285688.1"/>
    </source>
</evidence>
<dbReference type="OrthoDB" id="448496at2759"/>
<dbReference type="EMBL" id="QXFY01002253">
    <property type="protein sequence ID" value="KAE9300372.1"/>
    <property type="molecule type" value="Genomic_DNA"/>
</dbReference>
<evidence type="ECO:0000313" key="9">
    <source>
        <dbReference type="EMBL" id="KAE9300372.1"/>
    </source>
</evidence>
<evidence type="ECO:0000313" key="2">
    <source>
        <dbReference type="EMBL" id="KAE8927067.1"/>
    </source>
</evidence>
<sequence>MLRILRGSLPSRAKSTLKPAPRAAVCVIANEVLTGKTLDTNSHWISKLLFRRGIDLKRVVVIPDEQEAIVSTVKELSQMVGASGYVFTTGGIGPTHDDITYESVAKAFGLGVEFHEAMLKGLEEAMKQRPGGMTEGRKRMALLPAGCKTLTTEFWTPIAVVENVYILPGIPSMVRSMLTSNEEHFVGVPIFRAIVKTLKLEGDIAAELTAVQNAHPNIAIGSYVNLTKDETGVRDTSFNTRLTIEGRDEVEVNEVNVLPTPVIILCCRIRKASVPILL</sequence>
<dbReference type="Pfam" id="PF24102">
    <property type="entry name" value="FLAD1_M"/>
    <property type="match status" value="1"/>
</dbReference>
<dbReference type="Proteomes" id="UP000440732">
    <property type="component" value="Unassembled WGS sequence"/>
</dbReference>
<dbReference type="PANTHER" id="PTHR13939">
    <property type="entry name" value="NICOTINAMIDE-NUCLEOTIDE AMIDOHYDROLASE PNCC"/>
    <property type="match status" value="1"/>
</dbReference>
<dbReference type="PANTHER" id="PTHR13939:SF0">
    <property type="entry name" value="NMN AMIDOHYDROLASE-LIKE PROTEIN YFAY"/>
    <property type="match status" value="1"/>
</dbReference>
<dbReference type="Proteomes" id="UP000437068">
    <property type="component" value="Unassembled WGS sequence"/>
</dbReference>
<evidence type="ECO:0000313" key="14">
    <source>
        <dbReference type="Proteomes" id="UP000440732"/>
    </source>
</evidence>
<evidence type="ECO:0000313" key="16">
    <source>
        <dbReference type="Proteomes" id="UP000460718"/>
    </source>
</evidence>
<dbReference type="InterPro" id="IPR056596">
    <property type="entry name" value="FLAD1_M"/>
</dbReference>
<dbReference type="EMBL" id="QXFZ01002044">
    <property type="protein sequence ID" value="KAE9081491.1"/>
    <property type="molecule type" value="Genomic_DNA"/>
</dbReference>
<reference evidence="10 11" key="1">
    <citation type="submission" date="2018-08" db="EMBL/GenBank/DDBJ databases">
        <title>Genomic investigation of the strawberry pathogen Phytophthora fragariae indicates pathogenicity is determined by transcriptional variation in three key races.</title>
        <authorList>
            <person name="Adams T.M."/>
            <person name="Armitage A.D."/>
            <person name="Sobczyk M.K."/>
            <person name="Bates H.J."/>
            <person name="Dunwell J.M."/>
            <person name="Nellist C.F."/>
            <person name="Harrison R.J."/>
        </authorList>
    </citation>
    <scope>NUCLEOTIDE SEQUENCE [LARGE SCALE GENOMIC DNA]</scope>
    <source>
        <strain evidence="8 12">A4</strain>
        <strain evidence="7 13">BC-1</strain>
        <strain evidence="6 11">NOV-27</strain>
        <strain evidence="5 14">NOV-5</strain>
        <strain evidence="4 15">NOV-71</strain>
        <strain evidence="9 17">NOV-77</strain>
        <strain evidence="2 10">NOV-9</strain>
        <strain evidence="3 16">SCRP245</strain>
    </source>
</reference>
<proteinExistence type="predicted"/>
<evidence type="ECO:0000259" key="1">
    <source>
        <dbReference type="SMART" id="SM00852"/>
    </source>
</evidence>
<dbReference type="Proteomes" id="UP000460718">
    <property type="component" value="Unassembled WGS sequence"/>
</dbReference>
<keyword evidence="11" id="KW-1185">Reference proteome</keyword>
<dbReference type="CDD" id="cd00885">
    <property type="entry name" value="cinA"/>
    <property type="match status" value="1"/>
</dbReference>
<dbReference type="Proteomes" id="UP000441208">
    <property type="component" value="Unassembled WGS sequence"/>
</dbReference>
<evidence type="ECO:0000313" key="11">
    <source>
        <dbReference type="Proteomes" id="UP000433483"/>
    </source>
</evidence>
<dbReference type="InterPro" id="IPR001453">
    <property type="entry name" value="MoaB/Mog_dom"/>
</dbReference>
<gene>
    <name evidence="8" type="ORF">PF001_g21791</name>
    <name evidence="7" type="ORF">PF002_g23475</name>
    <name evidence="6" type="ORF">PF005_g22637</name>
    <name evidence="5" type="ORF">PF006_g21706</name>
    <name evidence="4" type="ORF">PF007_g22637</name>
    <name evidence="9" type="ORF">PF008_g23019</name>
    <name evidence="2" type="ORF">PF009_g22759</name>
    <name evidence="3" type="ORF">PF011_g21290</name>
</gene>
<feature type="domain" description="MoaB/Mog" evidence="1">
    <location>
        <begin position="24"/>
        <end position="193"/>
    </location>
</feature>
<accession>A0A6A3E4A9</accession>
<dbReference type="SMART" id="SM00852">
    <property type="entry name" value="MoCF_biosynth"/>
    <property type="match status" value="1"/>
</dbReference>
<dbReference type="Proteomes" id="UP000486351">
    <property type="component" value="Unassembled WGS sequence"/>
</dbReference>
<name>A0A6A3E4A9_9STRA</name>
<dbReference type="EMBL" id="QXGE01002023">
    <property type="protein sequence ID" value="KAE9285688.1"/>
    <property type="molecule type" value="Genomic_DNA"/>
</dbReference>
<dbReference type="EMBL" id="QXGA01002033">
    <property type="protein sequence ID" value="KAE9105195.1"/>
    <property type="molecule type" value="Genomic_DNA"/>
</dbReference>
<evidence type="ECO:0000313" key="12">
    <source>
        <dbReference type="Proteomes" id="UP000437068"/>
    </source>
</evidence>
<comment type="caution">
    <text evidence="2">The sequence shown here is derived from an EMBL/GenBank/DDBJ whole genome shotgun (WGS) entry which is preliminary data.</text>
</comment>
<evidence type="ECO:0000313" key="15">
    <source>
        <dbReference type="Proteomes" id="UP000441208"/>
    </source>
</evidence>
<dbReference type="Proteomes" id="UP000440367">
    <property type="component" value="Unassembled WGS sequence"/>
</dbReference>
<dbReference type="EMBL" id="QXGF01001917">
    <property type="protein sequence ID" value="KAE8927067.1"/>
    <property type="molecule type" value="Genomic_DNA"/>
</dbReference>
<evidence type="ECO:0000313" key="7">
    <source>
        <dbReference type="EMBL" id="KAE9194867.1"/>
    </source>
</evidence>
<evidence type="ECO:0000313" key="17">
    <source>
        <dbReference type="Proteomes" id="UP000486351"/>
    </source>
</evidence>
<dbReference type="AlphaFoldDB" id="A0A6A3E4A9"/>
<evidence type="ECO:0000313" key="4">
    <source>
        <dbReference type="EMBL" id="KAE9081491.1"/>
    </source>
</evidence>
<protein>
    <recommendedName>
        <fullName evidence="1">MoaB/Mog domain-containing protein</fullName>
    </recommendedName>
</protein>
<dbReference type="EMBL" id="QXFW01002001">
    <property type="protein sequence ID" value="KAE8983206.1"/>
    <property type="molecule type" value="Genomic_DNA"/>
</dbReference>
<dbReference type="EMBL" id="QXGD01002025">
    <property type="protein sequence ID" value="KAE9194867.1"/>
    <property type="molecule type" value="Genomic_DNA"/>
</dbReference>
<dbReference type="InterPro" id="IPR050101">
    <property type="entry name" value="CinA"/>
</dbReference>
<dbReference type="Proteomes" id="UP000429523">
    <property type="component" value="Unassembled WGS sequence"/>
</dbReference>
<dbReference type="Pfam" id="PF00994">
    <property type="entry name" value="MoCF_biosynth"/>
    <property type="match status" value="1"/>
</dbReference>
<dbReference type="EMBL" id="QXGB01002059">
    <property type="protein sequence ID" value="KAE9182034.1"/>
    <property type="molecule type" value="Genomic_DNA"/>
</dbReference>
<dbReference type="InterPro" id="IPR036425">
    <property type="entry name" value="MoaB/Mog-like_dom_sf"/>
</dbReference>
<dbReference type="SUPFAM" id="SSF53218">
    <property type="entry name" value="Molybdenum cofactor biosynthesis proteins"/>
    <property type="match status" value="1"/>
</dbReference>
<evidence type="ECO:0000313" key="3">
    <source>
        <dbReference type="EMBL" id="KAE8983206.1"/>
    </source>
</evidence>
<evidence type="ECO:0000313" key="5">
    <source>
        <dbReference type="EMBL" id="KAE9105195.1"/>
    </source>
</evidence>
<dbReference type="Proteomes" id="UP000433483">
    <property type="component" value="Unassembled WGS sequence"/>
</dbReference>
<evidence type="ECO:0000313" key="6">
    <source>
        <dbReference type="EMBL" id="KAE9182034.1"/>
    </source>
</evidence>
<organism evidence="2 10">
    <name type="scientific">Phytophthora fragariae</name>
    <dbReference type="NCBI Taxonomy" id="53985"/>
    <lineage>
        <taxon>Eukaryota</taxon>
        <taxon>Sar</taxon>
        <taxon>Stramenopiles</taxon>
        <taxon>Oomycota</taxon>
        <taxon>Peronosporomycetes</taxon>
        <taxon>Peronosporales</taxon>
        <taxon>Peronosporaceae</taxon>
        <taxon>Phytophthora</taxon>
    </lineage>
</organism>
<evidence type="ECO:0000313" key="13">
    <source>
        <dbReference type="Proteomes" id="UP000440367"/>
    </source>
</evidence>